<dbReference type="GeneTree" id="ENSGT00940000180958"/>
<accession>A0A3Q3GXE6</accession>
<evidence type="ECO:0000313" key="2">
    <source>
        <dbReference type="Proteomes" id="UP000261660"/>
    </source>
</evidence>
<reference evidence="1" key="2">
    <citation type="submission" date="2025-09" db="UniProtKB">
        <authorList>
            <consortium name="Ensembl"/>
        </authorList>
    </citation>
    <scope>IDENTIFICATION</scope>
</reference>
<protein>
    <submittedName>
        <fullName evidence="1">Uncharacterized protein</fullName>
    </submittedName>
</protein>
<name>A0A3Q3GXE6_9LABR</name>
<keyword evidence="2" id="KW-1185">Reference proteome</keyword>
<sequence length="64" mass="7234">MNGTGPSKLVDPLEDPLPGLGTYEDFNTIDWVREKSKDRDRHREVRQIRDDALWPVASTSPPTG</sequence>
<dbReference type="Proteomes" id="UP000261660">
    <property type="component" value="Unplaced"/>
</dbReference>
<organism evidence="1 2">
    <name type="scientific">Labrus bergylta</name>
    <name type="common">ballan wrasse</name>
    <dbReference type="NCBI Taxonomy" id="56723"/>
    <lineage>
        <taxon>Eukaryota</taxon>
        <taxon>Metazoa</taxon>
        <taxon>Chordata</taxon>
        <taxon>Craniata</taxon>
        <taxon>Vertebrata</taxon>
        <taxon>Euteleostomi</taxon>
        <taxon>Actinopterygii</taxon>
        <taxon>Neopterygii</taxon>
        <taxon>Teleostei</taxon>
        <taxon>Neoteleostei</taxon>
        <taxon>Acanthomorphata</taxon>
        <taxon>Eupercaria</taxon>
        <taxon>Labriformes</taxon>
        <taxon>Labridae</taxon>
        <taxon>Labrus</taxon>
    </lineage>
</organism>
<reference evidence="1" key="1">
    <citation type="submission" date="2025-08" db="UniProtKB">
        <authorList>
            <consortium name="Ensembl"/>
        </authorList>
    </citation>
    <scope>IDENTIFICATION</scope>
</reference>
<dbReference type="Ensembl" id="ENSLBET00000036699.1">
    <property type="protein sequence ID" value="ENSLBEP00000035203.1"/>
    <property type="gene ID" value="ENSLBEG00000026433.1"/>
</dbReference>
<evidence type="ECO:0000313" key="1">
    <source>
        <dbReference type="Ensembl" id="ENSLBEP00000035203.1"/>
    </source>
</evidence>
<dbReference type="STRING" id="56723.ENSLBEP00000035203"/>
<dbReference type="AlphaFoldDB" id="A0A3Q3GXE6"/>
<dbReference type="InParanoid" id="A0A3Q3GXE6"/>
<proteinExistence type="predicted"/>